<dbReference type="NCBIfam" id="TIGR00179">
    <property type="entry name" value="murB"/>
    <property type="match status" value="1"/>
</dbReference>
<dbReference type="SUPFAM" id="SSF56194">
    <property type="entry name" value="Uridine diphospho-N-Acetylenolpyruvylglucosamine reductase, MurB, C-terminal domain"/>
    <property type="match status" value="1"/>
</dbReference>
<dbReference type="InterPro" id="IPR016169">
    <property type="entry name" value="FAD-bd_PCMH_sub2"/>
</dbReference>
<comment type="cofactor">
    <cofactor evidence="1 19">
        <name>FAD</name>
        <dbReference type="ChEBI" id="CHEBI:57692"/>
    </cofactor>
</comment>
<dbReference type="GO" id="GO:0008360">
    <property type="term" value="P:regulation of cell shape"/>
    <property type="evidence" value="ECO:0007669"/>
    <property type="project" value="UniProtKB-KW"/>
</dbReference>
<name>A0A1Y2K8J1_9PROT</name>
<evidence type="ECO:0000256" key="8">
    <source>
        <dbReference type="ARBA" id="ARBA00022618"/>
    </source>
</evidence>
<evidence type="ECO:0000256" key="2">
    <source>
        <dbReference type="ARBA" id="ARBA00003921"/>
    </source>
</evidence>
<organism evidence="21 22">
    <name type="scientific">Magnetofaba australis IT-1</name>
    <dbReference type="NCBI Taxonomy" id="1434232"/>
    <lineage>
        <taxon>Bacteria</taxon>
        <taxon>Pseudomonadati</taxon>
        <taxon>Pseudomonadota</taxon>
        <taxon>Magnetococcia</taxon>
        <taxon>Magnetococcales</taxon>
        <taxon>Magnetococcaceae</taxon>
        <taxon>Magnetofaba</taxon>
    </lineage>
</organism>
<evidence type="ECO:0000256" key="9">
    <source>
        <dbReference type="ARBA" id="ARBA00022630"/>
    </source>
</evidence>
<comment type="caution">
    <text evidence="21">The sequence shown here is derived from an EMBL/GenBank/DDBJ whole genome shotgun (WGS) entry which is preliminary data.</text>
</comment>
<dbReference type="UniPathway" id="UPA00219"/>
<evidence type="ECO:0000313" key="22">
    <source>
        <dbReference type="Proteomes" id="UP000194003"/>
    </source>
</evidence>
<feature type="active site" evidence="19">
    <location>
        <position position="237"/>
    </location>
</feature>
<dbReference type="Pfam" id="PF02873">
    <property type="entry name" value="MurB_C"/>
    <property type="match status" value="1"/>
</dbReference>
<dbReference type="Proteomes" id="UP000194003">
    <property type="component" value="Unassembled WGS sequence"/>
</dbReference>
<comment type="subcellular location">
    <subcellularLocation>
        <location evidence="3 19">Cytoplasm</location>
    </subcellularLocation>
</comment>
<comment type="function">
    <text evidence="2 19">Cell wall formation.</text>
</comment>
<keyword evidence="22" id="KW-1185">Reference proteome</keyword>
<dbReference type="InterPro" id="IPR006094">
    <property type="entry name" value="Oxid_FAD_bind_N"/>
</dbReference>
<dbReference type="EC" id="1.3.1.98" evidence="5 19"/>
<keyword evidence="12 19" id="KW-0133">Cell shape</keyword>
<dbReference type="GO" id="GO:0005829">
    <property type="term" value="C:cytosol"/>
    <property type="evidence" value="ECO:0007669"/>
    <property type="project" value="TreeGrafter"/>
</dbReference>
<dbReference type="GO" id="GO:0009252">
    <property type="term" value="P:peptidoglycan biosynthetic process"/>
    <property type="evidence" value="ECO:0007669"/>
    <property type="project" value="UniProtKB-UniRule"/>
</dbReference>
<evidence type="ECO:0000256" key="10">
    <source>
        <dbReference type="ARBA" id="ARBA00022827"/>
    </source>
</evidence>
<sequence length="255" mass="27372">MLGGGSNLLINDDGFDGVAVTLCGGLQRISFICADDQDARIEAEAGADTRALAHFARRNGLSGAEFLCGIPGSLGGALRMNAGAYGGQMRDIVATATLMDPDGALHTLDVDALGMRYRATSAPKDWLFVSAQFTLRRDDPEAIRQRMRVNNRKRTNAQPLAFPSAGSVFRNPPGHSAWRLIDQAGLRGHAIGAAQISEKHSNFFVNRGGARASDMRALIDLTRHQVKSVTGVDLTLEVGLVERHRLVTEPPLDAD</sequence>
<feature type="active site" description="Proton donor" evidence="19">
    <location>
        <position position="167"/>
    </location>
</feature>
<reference evidence="21 22" key="1">
    <citation type="journal article" date="2016" name="BMC Genomics">
        <title>Combined genomic and structural analyses of a cultured magnetotactic bacterium reveals its niche adaptation to a dynamic environment.</title>
        <authorList>
            <person name="Araujo A.C."/>
            <person name="Morillo V."/>
            <person name="Cypriano J."/>
            <person name="Teixeira L.C."/>
            <person name="Leao P."/>
            <person name="Lyra S."/>
            <person name="Almeida L.G."/>
            <person name="Bazylinski D.A."/>
            <person name="Vasconcellos A.T."/>
            <person name="Abreu F."/>
            <person name="Lins U."/>
        </authorList>
    </citation>
    <scope>NUCLEOTIDE SEQUENCE [LARGE SCALE GENOMIC DNA]</scope>
    <source>
        <strain evidence="21 22">IT-1</strain>
    </source>
</reference>
<gene>
    <name evidence="19" type="primary">murB</name>
    <name evidence="21" type="ORF">MAIT1_00030</name>
</gene>
<dbReference type="Gene3D" id="3.30.465.10">
    <property type="match status" value="1"/>
</dbReference>
<dbReference type="STRING" id="1434232.MAIT1_00030"/>
<evidence type="ECO:0000256" key="13">
    <source>
        <dbReference type="ARBA" id="ARBA00022984"/>
    </source>
</evidence>
<keyword evidence="8 19" id="KW-0132">Cell division</keyword>
<evidence type="ECO:0000256" key="11">
    <source>
        <dbReference type="ARBA" id="ARBA00022857"/>
    </source>
</evidence>
<dbReference type="PANTHER" id="PTHR21071">
    <property type="entry name" value="UDP-N-ACETYLENOLPYRUVOYLGLUCOSAMINE REDUCTASE"/>
    <property type="match status" value="1"/>
</dbReference>
<accession>A0A1Y2K8J1</accession>
<dbReference type="GO" id="GO:0051301">
    <property type="term" value="P:cell division"/>
    <property type="evidence" value="ECO:0007669"/>
    <property type="project" value="UniProtKB-KW"/>
</dbReference>
<keyword evidence="7 19" id="KW-0963">Cytoplasm</keyword>
<evidence type="ECO:0000256" key="16">
    <source>
        <dbReference type="ARBA" id="ARBA00023316"/>
    </source>
</evidence>
<keyword evidence="15 19" id="KW-0131">Cell cycle</keyword>
<dbReference type="InterPro" id="IPR011601">
    <property type="entry name" value="MurB_C"/>
</dbReference>
<dbReference type="Gene3D" id="3.90.78.10">
    <property type="entry name" value="UDP-N-acetylenolpyruvoylglucosamine reductase, C-terminal domain"/>
    <property type="match status" value="1"/>
</dbReference>
<dbReference type="GO" id="GO:0071555">
    <property type="term" value="P:cell wall organization"/>
    <property type="evidence" value="ECO:0007669"/>
    <property type="project" value="UniProtKB-KW"/>
</dbReference>
<evidence type="ECO:0000256" key="18">
    <source>
        <dbReference type="ARBA" id="ARBA00048914"/>
    </source>
</evidence>
<dbReference type="AlphaFoldDB" id="A0A1Y2K8J1"/>
<evidence type="ECO:0000256" key="15">
    <source>
        <dbReference type="ARBA" id="ARBA00023306"/>
    </source>
</evidence>
<dbReference type="InterPro" id="IPR016166">
    <property type="entry name" value="FAD-bd_PCMH"/>
</dbReference>
<evidence type="ECO:0000256" key="14">
    <source>
        <dbReference type="ARBA" id="ARBA00023002"/>
    </source>
</evidence>
<evidence type="ECO:0000256" key="5">
    <source>
        <dbReference type="ARBA" id="ARBA00012518"/>
    </source>
</evidence>
<feature type="active site" evidence="19">
    <location>
        <position position="118"/>
    </location>
</feature>
<evidence type="ECO:0000256" key="19">
    <source>
        <dbReference type="HAMAP-Rule" id="MF_00037"/>
    </source>
</evidence>
<protein>
    <recommendedName>
        <fullName evidence="6 19">UDP-N-acetylenolpyruvoylglucosamine reductase</fullName>
        <ecNumber evidence="5 19">1.3.1.98</ecNumber>
    </recommendedName>
    <alternativeName>
        <fullName evidence="17 19">UDP-N-acetylmuramate dehydrogenase</fullName>
    </alternativeName>
</protein>
<comment type="catalytic activity">
    <reaction evidence="18 19">
        <text>UDP-N-acetyl-alpha-D-muramate + NADP(+) = UDP-N-acetyl-3-O-(1-carboxyvinyl)-alpha-D-glucosamine + NADPH + H(+)</text>
        <dbReference type="Rhea" id="RHEA:12248"/>
        <dbReference type="ChEBI" id="CHEBI:15378"/>
        <dbReference type="ChEBI" id="CHEBI:57783"/>
        <dbReference type="ChEBI" id="CHEBI:58349"/>
        <dbReference type="ChEBI" id="CHEBI:68483"/>
        <dbReference type="ChEBI" id="CHEBI:70757"/>
        <dbReference type="EC" id="1.3.1.98"/>
    </reaction>
</comment>
<dbReference type="SUPFAM" id="SSF56176">
    <property type="entry name" value="FAD-binding/transporter-associated domain-like"/>
    <property type="match status" value="1"/>
</dbReference>
<keyword evidence="16 19" id="KW-0961">Cell wall biogenesis/degradation</keyword>
<keyword evidence="14 19" id="KW-0560">Oxidoreductase</keyword>
<dbReference type="PANTHER" id="PTHR21071:SF4">
    <property type="entry name" value="UDP-N-ACETYLENOLPYRUVOYLGLUCOSAMINE REDUCTASE"/>
    <property type="match status" value="1"/>
</dbReference>
<dbReference type="GO" id="GO:0008762">
    <property type="term" value="F:UDP-N-acetylmuramate dehydrogenase activity"/>
    <property type="evidence" value="ECO:0007669"/>
    <property type="project" value="UniProtKB-UniRule"/>
</dbReference>
<evidence type="ECO:0000256" key="7">
    <source>
        <dbReference type="ARBA" id="ARBA00022490"/>
    </source>
</evidence>
<evidence type="ECO:0000256" key="1">
    <source>
        <dbReference type="ARBA" id="ARBA00001974"/>
    </source>
</evidence>
<dbReference type="GO" id="GO:0071949">
    <property type="term" value="F:FAD binding"/>
    <property type="evidence" value="ECO:0007669"/>
    <property type="project" value="InterPro"/>
</dbReference>
<dbReference type="PROSITE" id="PS51387">
    <property type="entry name" value="FAD_PCMH"/>
    <property type="match status" value="1"/>
</dbReference>
<keyword evidence="11 19" id="KW-0521">NADP</keyword>
<keyword evidence="10 19" id="KW-0274">FAD</keyword>
<comment type="pathway">
    <text evidence="4 19">Cell wall biogenesis; peptidoglycan biosynthesis.</text>
</comment>
<dbReference type="HAMAP" id="MF_00037">
    <property type="entry name" value="MurB"/>
    <property type="match status" value="1"/>
</dbReference>
<comment type="similarity">
    <text evidence="19">Belongs to the MurB family.</text>
</comment>
<dbReference type="NCBIfam" id="NF010480">
    <property type="entry name" value="PRK13905.1"/>
    <property type="match status" value="1"/>
</dbReference>
<evidence type="ECO:0000256" key="17">
    <source>
        <dbReference type="ARBA" id="ARBA00031026"/>
    </source>
</evidence>
<proteinExistence type="inferred from homology"/>
<feature type="domain" description="FAD-binding PCMH-type" evidence="20">
    <location>
        <begin position="1"/>
        <end position="138"/>
    </location>
</feature>
<evidence type="ECO:0000313" key="21">
    <source>
        <dbReference type="EMBL" id="OSM07058.1"/>
    </source>
</evidence>
<evidence type="ECO:0000256" key="4">
    <source>
        <dbReference type="ARBA" id="ARBA00004752"/>
    </source>
</evidence>
<evidence type="ECO:0000256" key="6">
    <source>
        <dbReference type="ARBA" id="ARBA00015188"/>
    </source>
</evidence>
<dbReference type="EMBL" id="LVJN01000015">
    <property type="protein sequence ID" value="OSM07058.1"/>
    <property type="molecule type" value="Genomic_DNA"/>
</dbReference>
<dbReference type="InterPro" id="IPR036318">
    <property type="entry name" value="FAD-bd_PCMH-like_sf"/>
</dbReference>
<evidence type="ECO:0000256" key="3">
    <source>
        <dbReference type="ARBA" id="ARBA00004496"/>
    </source>
</evidence>
<evidence type="ECO:0000259" key="20">
    <source>
        <dbReference type="PROSITE" id="PS51387"/>
    </source>
</evidence>
<dbReference type="InterPro" id="IPR003170">
    <property type="entry name" value="MurB"/>
</dbReference>
<dbReference type="Pfam" id="PF01565">
    <property type="entry name" value="FAD_binding_4"/>
    <property type="match status" value="1"/>
</dbReference>
<dbReference type="InterPro" id="IPR036635">
    <property type="entry name" value="MurB_C_sf"/>
</dbReference>
<evidence type="ECO:0000256" key="12">
    <source>
        <dbReference type="ARBA" id="ARBA00022960"/>
    </source>
</evidence>
<keyword evidence="9 19" id="KW-0285">Flavoprotein</keyword>
<keyword evidence="13 19" id="KW-0573">Peptidoglycan synthesis</keyword>